<proteinExistence type="predicted"/>
<dbReference type="EMBL" id="BAAAZR010000001">
    <property type="protein sequence ID" value="GAA3794520.1"/>
    <property type="molecule type" value="Genomic_DNA"/>
</dbReference>
<dbReference type="Proteomes" id="UP001500888">
    <property type="component" value="Unassembled WGS sequence"/>
</dbReference>
<dbReference type="RefSeq" id="WP_344935221.1">
    <property type="nucleotide sequence ID" value="NZ_BAAAZR010000001.1"/>
</dbReference>
<reference evidence="2" key="1">
    <citation type="journal article" date="2019" name="Int. J. Syst. Evol. Microbiol.">
        <title>The Global Catalogue of Microorganisms (GCM) 10K type strain sequencing project: providing services to taxonomists for standard genome sequencing and annotation.</title>
        <authorList>
            <consortium name="The Broad Institute Genomics Platform"/>
            <consortium name="The Broad Institute Genome Sequencing Center for Infectious Disease"/>
            <person name="Wu L."/>
            <person name="Ma J."/>
        </authorList>
    </citation>
    <scope>NUCLEOTIDE SEQUENCE [LARGE SCALE GENOMIC DNA]</scope>
    <source>
        <strain evidence="2">JCM 16908</strain>
    </source>
</reference>
<keyword evidence="2" id="KW-1185">Reference proteome</keyword>
<name>A0ABP7HKN3_9ACTN</name>
<sequence length="69" mass="7154">MVSAGGVERRATARGQNIYAVTAPLAVEAVRRILAGHARTSGVASAGAMFDAADFLRALTPHLSVELPH</sequence>
<evidence type="ECO:0000313" key="2">
    <source>
        <dbReference type="Proteomes" id="UP001500888"/>
    </source>
</evidence>
<comment type="caution">
    <text evidence="1">The sequence shown here is derived from an EMBL/GenBank/DDBJ whole genome shotgun (WGS) entry which is preliminary data.</text>
</comment>
<evidence type="ECO:0000313" key="1">
    <source>
        <dbReference type="EMBL" id="GAA3794520.1"/>
    </source>
</evidence>
<protein>
    <submittedName>
        <fullName evidence="1">Uncharacterized protein</fullName>
    </submittedName>
</protein>
<organism evidence="1 2">
    <name type="scientific">Sphaerisporangium flaviroseum</name>
    <dbReference type="NCBI Taxonomy" id="509199"/>
    <lineage>
        <taxon>Bacteria</taxon>
        <taxon>Bacillati</taxon>
        <taxon>Actinomycetota</taxon>
        <taxon>Actinomycetes</taxon>
        <taxon>Streptosporangiales</taxon>
        <taxon>Streptosporangiaceae</taxon>
        <taxon>Sphaerisporangium</taxon>
    </lineage>
</organism>
<accession>A0ABP7HKN3</accession>
<gene>
    <name evidence="1" type="ORF">GCM10022226_12360</name>
</gene>